<protein>
    <submittedName>
        <fullName evidence="1">Uncharacterized protein</fullName>
    </submittedName>
</protein>
<accession>A0ABD3D2E8</accession>
<reference evidence="2" key="1">
    <citation type="journal article" date="2024" name="IScience">
        <title>Strigolactones Initiate the Formation of Haustorium-like Structures in Castilleja.</title>
        <authorList>
            <person name="Buerger M."/>
            <person name="Peterson D."/>
            <person name="Chory J."/>
        </authorList>
    </citation>
    <scope>NUCLEOTIDE SEQUENCE [LARGE SCALE GENOMIC DNA]</scope>
</reference>
<evidence type="ECO:0000313" key="2">
    <source>
        <dbReference type="Proteomes" id="UP001632038"/>
    </source>
</evidence>
<proteinExistence type="predicted"/>
<name>A0ABD3D2E8_9LAMI</name>
<keyword evidence="2" id="KW-1185">Reference proteome</keyword>
<dbReference type="EMBL" id="JAVIJP010000028">
    <property type="protein sequence ID" value="KAL3634982.1"/>
    <property type="molecule type" value="Genomic_DNA"/>
</dbReference>
<gene>
    <name evidence="1" type="ORF">CASFOL_022036</name>
</gene>
<dbReference type="AlphaFoldDB" id="A0ABD3D2E8"/>
<sequence length="103" mass="11599">MLHLSSLHLSLPISTVTYEIVSKRQINFFQKGVELNCPLREVIVAVLDVIHISDDFQRSYGRQFSNGVGRHVLLPEDVGQPLKIRVLLSNTILTPTIRACNSM</sequence>
<comment type="caution">
    <text evidence="1">The sequence shown here is derived from an EMBL/GenBank/DDBJ whole genome shotgun (WGS) entry which is preliminary data.</text>
</comment>
<evidence type="ECO:0000313" key="1">
    <source>
        <dbReference type="EMBL" id="KAL3634982.1"/>
    </source>
</evidence>
<organism evidence="1 2">
    <name type="scientific">Castilleja foliolosa</name>
    <dbReference type="NCBI Taxonomy" id="1961234"/>
    <lineage>
        <taxon>Eukaryota</taxon>
        <taxon>Viridiplantae</taxon>
        <taxon>Streptophyta</taxon>
        <taxon>Embryophyta</taxon>
        <taxon>Tracheophyta</taxon>
        <taxon>Spermatophyta</taxon>
        <taxon>Magnoliopsida</taxon>
        <taxon>eudicotyledons</taxon>
        <taxon>Gunneridae</taxon>
        <taxon>Pentapetalae</taxon>
        <taxon>asterids</taxon>
        <taxon>lamiids</taxon>
        <taxon>Lamiales</taxon>
        <taxon>Orobanchaceae</taxon>
        <taxon>Pedicularideae</taxon>
        <taxon>Castillejinae</taxon>
        <taxon>Castilleja</taxon>
    </lineage>
</organism>
<dbReference type="Proteomes" id="UP001632038">
    <property type="component" value="Unassembled WGS sequence"/>
</dbReference>